<organism evidence="7 8">
    <name type="scientific">Dendrothele bispora (strain CBS 962.96)</name>
    <dbReference type="NCBI Taxonomy" id="1314807"/>
    <lineage>
        <taxon>Eukaryota</taxon>
        <taxon>Fungi</taxon>
        <taxon>Dikarya</taxon>
        <taxon>Basidiomycota</taxon>
        <taxon>Agaricomycotina</taxon>
        <taxon>Agaricomycetes</taxon>
        <taxon>Agaricomycetidae</taxon>
        <taxon>Agaricales</taxon>
        <taxon>Agaricales incertae sedis</taxon>
        <taxon>Dendrothele</taxon>
    </lineage>
</organism>
<keyword evidence="8" id="KW-1185">Reference proteome</keyword>
<dbReference type="PROSITE" id="PS50294">
    <property type="entry name" value="WD_REPEATS_REGION"/>
    <property type="match status" value="11"/>
</dbReference>
<dbReference type="Proteomes" id="UP000297245">
    <property type="component" value="Unassembled WGS sequence"/>
</dbReference>
<feature type="repeat" description="WD" evidence="3">
    <location>
        <begin position="1142"/>
        <end position="1183"/>
    </location>
</feature>
<protein>
    <submittedName>
        <fullName evidence="7">WD40 repeat-like protein</fullName>
    </submittedName>
</protein>
<dbReference type="Pfam" id="PF24883">
    <property type="entry name" value="NPHP3_N"/>
    <property type="match status" value="1"/>
</dbReference>
<dbReference type="EMBL" id="ML179143">
    <property type="protein sequence ID" value="THU98080.1"/>
    <property type="molecule type" value="Genomic_DNA"/>
</dbReference>
<dbReference type="Gene3D" id="3.40.50.300">
    <property type="entry name" value="P-loop containing nucleotide triphosphate hydrolases"/>
    <property type="match status" value="1"/>
</dbReference>
<dbReference type="PANTHER" id="PTHR22847:SF637">
    <property type="entry name" value="WD REPEAT DOMAIN 5B"/>
    <property type="match status" value="1"/>
</dbReference>
<dbReference type="PANTHER" id="PTHR22847">
    <property type="entry name" value="WD40 REPEAT PROTEIN"/>
    <property type="match status" value="1"/>
</dbReference>
<evidence type="ECO:0000259" key="6">
    <source>
        <dbReference type="Pfam" id="PF24883"/>
    </source>
</evidence>
<dbReference type="Pfam" id="PF00400">
    <property type="entry name" value="WD40"/>
    <property type="match status" value="12"/>
</dbReference>
<name>A0A4S8M7G0_DENBC</name>
<feature type="repeat" description="WD" evidence="3">
    <location>
        <begin position="944"/>
        <end position="985"/>
    </location>
</feature>
<reference evidence="7 8" key="1">
    <citation type="journal article" date="2019" name="Nat. Ecol. Evol.">
        <title>Megaphylogeny resolves global patterns of mushroom evolution.</title>
        <authorList>
            <person name="Varga T."/>
            <person name="Krizsan K."/>
            <person name="Foldi C."/>
            <person name="Dima B."/>
            <person name="Sanchez-Garcia M."/>
            <person name="Sanchez-Ramirez S."/>
            <person name="Szollosi G.J."/>
            <person name="Szarkandi J.G."/>
            <person name="Papp V."/>
            <person name="Albert L."/>
            <person name="Andreopoulos W."/>
            <person name="Angelini C."/>
            <person name="Antonin V."/>
            <person name="Barry K.W."/>
            <person name="Bougher N.L."/>
            <person name="Buchanan P."/>
            <person name="Buyck B."/>
            <person name="Bense V."/>
            <person name="Catcheside P."/>
            <person name="Chovatia M."/>
            <person name="Cooper J."/>
            <person name="Damon W."/>
            <person name="Desjardin D."/>
            <person name="Finy P."/>
            <person name="Geml J."/>
            <person name="Haridas S."/>
            <person name="Hughes K."/>
            <person name="Justo A."/>
            <person name="Karasinski D."/>
            <person name="Kautmanova I."/>
            <person name="Kiss B."/>
            <person name="Kocsube S."/>
            <person name="Kotiranta H."/>
            <person name="LaButti K.M."/>
            <person name="Lechner B.E."/>
            <person name="Liimatainen K."/>
            <person name="Lipzen A."/>
            <person name="Lukacs Z."/>
            <person name="Mihaltcheva S."/>
            <person name="Morgado L.N."/>
            <person name="Niskanen T."/>
            <person name="Noordeloos M.E."/>
            <person name="Ohm R.A."/>
            <person name="Ortiz-Santana B."/>
            <person name="Ovrebo C."/>
            <person name="Racz N."/>
            <person name="Riley R."/>
            <person name="Savchenko A."/>
            <person name="Shiryaev A."/>
            <person name="Soop K."/>
            <person name="Spirin V."/>
            <person name="Szebenyi C."/>
            <person name="Tomsovsky M."/>
            <person name="Tulloss R.E."/>
            <person name="Uehling J."/>
            <person name="Grigoriev I.V."/>
            <person name="Vagvolgyi C."/>
            <person name="Papp T."/>
            <person name="Martin F.M."/>
            <person name="Miettinen O."/>
            <person name="Hibbett D.S."/>
            <person name="Nagy L.G."/>
        </authorList>
    </citation>
    <scope>NUCLEOTIDE SEQUENCE [LARGE SCALE GENOMIC DNA]</scope>
    <source>
        <strain evidence="7 8">CBS 962.96</strain>
    </source>
</reference>
<dbReference type="InterPro" id="IPR020472">
    <property type="entry name" value="WD40_PAC1"/>
</dbReference>
<dbReference type="InterPro" id="IPR001680">
    <property type="entry name" value="WD40_rpt"/>
</dbReference>
<feature type="repeat" description="WD" evidence="3">
    <location>
        <begin position="1013"/>
        <end position="1054"/>
    </location>
</feature>
<evidence type="ECO:0000256" key="4">
    <source>
        <dbReference type="SAM" id="MobiDB-lite"/>
    </source>
</evidence>
<evidence type="ECO:0000313" key="8">
    <source>
        <dbReference type="Proteomes" id="UP000297245"/>
    </source>
</evidence>
<dbReference type="InterPro" id="IPR027417">
    <property type="entry name" value="P-loop_NTPase"/>
</dbReference>
<keyword evidence="2" id="KW-0677">Repeat</keyword>
<feature type="repeat" description="WD" evidence="3">
    <location>
        <begin position="815"/>
        <end position="856"/>
    </location>
</feature>
<dbReference type="CDD" id="cd00200">
    <property type="entry name" value="WD40"/>
    <property type="match status" value="2"/>
</dbReference>
<feature type="repeat" description="WD" evidence="3">
    <location>
        <begin position="1271"/>
        <end position="1302"/>
    </location>
</feature>
<evidence type="ECO:0000256" key="1">
    <source>
        <dbReference type="ARBA" id="ARBA00022574"/>
    </source>
</evidence>
<feature type="domain" description="Nephrocystin 3-like N-terminal" evidence="6">
    <location>
        <begin position="205"/>
        <end position="363"/>
    </location>
</feature>
<proteinExistence type="predicted"/>
<dbReference type="Pfam" id="PF20236">
    <property type="entry name" value="DUF6593"/>
    <property type="match status" value="1"/>
</dbReference>
<dbReference type="SUPFAM" id="SSF50978">
    <property type="entry name" value="WD40 repeat-like"/>
    <property type="match status" value="2"/>
</dbReference>
<feature type="repeat" description="WD" evidence="3">
    <location>
        <begin position="1228"/>
        <end position="1269"/>
    </location>
</feature>
<sequence length="1474" mass="163717">MGKRDKLKDTFDKMFGNKERNDIIKDSLETFLKILKESSDFNPIFKSAVGGVCASLEILNKKAKNKKDMVQMTADLAAKAQELASLKGQGNSSEVEHHFEELAGKLNSINRKLGEKLDRSALHRTVQADHDTQEIEGYCQELQAAYDQCKTQILFKVERDTTKILKTLIMSKLKNSEQAPHDVGPEKSPCTDGTRVAVLNEIMGWVQDSDSPNASLGYWMCGMAGTGKSTIAKSLCLMLMEQQLLAGSFFCSQQIPECREYHCIIPTIAYQLAYYSCTFGEKLEKVLEEDQSIALKEPSDQVKKLLIQPWEAVNKKGRFEGHVPVIVIDALDECENVSEVLKAIVPAIQNKQMPGLKFFFTSRPGKNVSSHLEIDSQAANSGKVKNFYLHNVEKNLVQDDIRKFLKNKLQDVTDEQIKILVNSSGKLFIYAATIVKYVNGTDIYEQERLDDVLKLAQDPHAMDNQGMDELYGEILKKAMFGQKESEKQMSLKIVHTVVSTATPVTCKTISHLIDCSVKVANATIQGLQSVLYINEEDNKIYTFHASFPDYIFSAERNKENHCDQFVHQVLLEKACLSIMDKKLHFNMCNLPSSFLLDKEVEGIEERIAENIPGELEYCSHFWVYHMAKCTVDAVPVDEAVISMLETFIQKKIIFWIEAMFLLDKLPSCLDILEMAIKVQVGEKNQDMLKQIREMVNMCVLGKIQGRTPHLYLSIAPFFLEEIPMFDGFHKLMNVKKTGKTARQLGSWSTPSKILCLSLSPDGSILATGLTNGEIMNWDTKTVAFSPDGERIVSGSADKTVRIWNARTGVPEGDPFQGHSNSINSVAFSPDGERVVSGSDDKTVRVWNARTGAPEGDPSQGHNFYINSVAFSLDGERIVSGSDDKTVRVWNARTGAPEGDPFKGHSDFVTSVAFSPDGEKIVSGSRDITVRIWNAKTGAPEGDPFQGHSNWVSSVAFSPDGERIVSGSWDYTVRVWNASTGAPQGDPFQGHSHIVTSTVRVWNARTGAPEGDPSQGHNFCINSVAFSLDGERIVSGSDDKTVRVWNARTGAPEGDPFQGHHNQVTSVAFSPDGERIVSGSYDKTVRVWNARTGAPEGDSFLGHSNWVSSVAFSPDGERIVSGSYDNTLRVWNARTGAPEGDPFQGHNRWVKSVAFSTDGERIVSGSDDKTVRVWNARTGAPEGDPFQRHSGAVTSVAFSPDGERIVSGSYDNTLRVWNARTGAPEGDPFQGHNHWVTSVAFSPDGQRIVSGSFDNTVRVWNARTGAPEGDPFQGHSNKVNSVTFSPDGKERVFTASDGAEYKWVLGLTTSETYIQLFTSTSPTTPVAKFHRQKLEIFTPKAVRTHLEIYPAGHHIADEIFFIYVKQSRHRRNKNTNTDTNIEDAESSLSVVGDNDDNNKDDSKKKHVIVPTDIDFEGYWVKKDESKPQDPETYVKRIRSESGKEKKIISVPTEIDDDIHRDPRLMFAYGISSGGT</sequence>
<dbReference type="SMART" id="SM00320">
    <property type="entry name" value="WD40"/>
    <property type="match status" value="13"/>
</dbReference>
<feature type="repeat" description="WD" evidence="3">
    <location>
        <begin position="858"/>
        <end position="899"/>
    </location>
</feature>
<dbReference type="InterPro" id="IPR019775">
    <property type="entry name" value="WD40_repeat_CS"/>
</dbReference>
<dbReference type="PRINTS" id="PR00320">
    <property type="entry name" value="GPROTEINBRPT"/>
</dbReference>
<feature type="repeat" description="WD" evidence="3">
    <location>
        <begin position="781"/>
        <end position="808"/>
    </location>
</feature>
<dbReference type="OrthoDB" id="538223at2759"/>
<dbReference type="GO" id="GO:1990234">
    <property type="term" value="C:transferase complex"/>
    <property type="evidence" value="ECO:0007669"/>
    <property type="project" value="UniProtKB-ARBA"/>
</dbReference>
<dbReference type="PROSITE" id="PS50082">
    <property type="entry name" value="WD_REPEATS_2"/>
    <property type="match status" value="12"/>
</dbReference>
<accession>A0A4S8M7G0</accession>
<feature type="repeat" description="WD" evidence="3">
    <location>
        <begin position="1185"/>
        <end position="1226"/>
    </location>
</feature>
<dbReference type="SUPFAM" id="SSF52540">
    <property type="entry name" value="P-loop containing nucleoside triphosphate hydrolases"/>
    <property type="match status" value="1"/>
</dbReference>
<dbReference type="PROSITE" id="PS00678">
    <property type="entry name" value="WD_REPEATS_1"/>
    <property type="match status" value="11"/>
</dbReference>
<gene>
    <name evidence="7" type="ORF">K435DRAFT_965121</name>
</gene>
<evidence type="ECO:0000256" key="2">
    <source>
        <dbReference type="ARBA" id="ARBA00022737"/>
    </source>
</evidence>
<feature type="region of interest" description="Disordered" evidence="4">
    <location>
        <begin position="1370"/>
        <end position="1402"/>
    </location>
</feature>
<feature type="repeat" description="WD" evidence="3">
    <location>
        <begin position="901"/>
        <end position="942"/>
    </location>
</feature>
<feature type="repeat" description="WD" evidence="3">
    <location>
        <begin position="1056"/>
        <end position="1097"/>
    </location>
</feature>
<evidence type="ECO:0000313" key="7">
    <source>
        <dbReference type="EMBL" id="THU98080.1"/>
    </source>
</evidence>
<dbReference type="InterPro" id="IPR046528">
    <property type="entry name" value="DUF6593"/>
</dbReference>
<dbReference type="InterPro" id="IPR015943">
    <property type="entry name" value="WD40/YVTN_repeat-like_dom_sf"/>
</dbReference>
<evidence type="ECO:0000256" key="3">
    <source>
        <dbReference type="PROSITE-ProRule" id="PRU00221"/>
    </source>
</evidence>
<dbReference type="InterPro" id="IPR036322">
    <property type="entry name" value="WD40_repeat_dom_sf"/>
</dbReference>
<dbReference type="GO" id="GO:0005634">
    <property type="term" value="C:nucleus"/>
    <property type="evidence" value="ECO:0007669"/>
    <property type="project" value="TreeGrafter"/>
</dbReference>
<dbReference type="Gene3D" id="2.130.10.10">
    <property type="entry name" value="YVTN repeat-like/Quinoprotein amine dehydrogenase"/>
    <property type="match status" value="6"/>
</dbReference>
<keyword evidence="1 3" id="KW-0853">WD repeat</keyword>
<feature type="domain" description="DUF6593" evidence="5">
    <location>
        <begin position="1274"/>
        <end position="1368"/>
    </location>
</feature>
<dbReference type="InterPro" id="IPR056884">
    <property type="entry name" value="NPHP3-like_N"/>
</dbReference>
<feature type="repeat" description="WD" evidence="3">
    <location>
        <begin position="1099"/>
        <end position="1140"/>
    </location>
</feature>
<evidence type="ECO:0000259" key="5">
    <source>
        <dbReference type="Pfam" id="PF20236"/>
    </source>
</evidence>